<dbReference type="Proteomes" id="UP001059596">
    <property type="component" value="Unassembled WGS sequence"/>
</dbReference>
<proteinExistence type="predicted"/>
<protein>
    <submittedName>
        <fullName evidence="1">Uncharacterized protein</fullName>
    </submittedName>
</protein>
<keyword evidence="2" id="KW-1185">Reference proteome</keyword>
<organism evidence="1 2">
    <name type="scientific">Drosophila gunungcola</name>
    <name type="common">fruit fly</name>
    <dbReference type="NCBI Taxonomy" id="103775"/>
    <lineage>
        <taxon>Eukaryota</taxon>
        <taxon>Metazoa</taxon>
        <taxon>Ecdysozoa</taxon>
        <taxon>Arthropoda</taxon>
        <taxon>Hexapoda</taxon>
        <taxon>Insecta</taxon>
        <taxon>Pterygota</taxon>
        <taxon>Neoptera</taxon>
        <taxon>Endopterygota</taxon>
        <taxon>Diptera</taxon>
        <taxon>Brachycera</taxon>
        <taxon>Muscomorpha</taxon>
        <taxon>Ephydroidea</taxon>
        <taxon>Drosophilidae</taxon>
        <taxon>Drosophila</taxon>
        <taxon>Sophophora</taxon>
    </lineage>
</organism>
<reference evidence="1" key="1">
    <citation type="journal article" date="2023" name="Genome Biol. Evol.">
        <title>Long-read-based Genome Assembly of Drosophila gunungcola Reveals Fewer Chemosensory Genes in Flower-breeding Species.</title>
        <authorList>
            <person name="Negi A."/>
            <person name="Liao B.Y."/>
            <person name="Yeh S.D."/>
        </authorList>
    </citation>
    <scope>NUCLEOTIDE SEQUENCE</scope>
    <source>
        <strain evidence="1">Sukarami</strain>
    </source>
</reference>
<evidence type="ECO:0000313" key="2">
    <source>
        <dbReference type="Proteomes" id="UP001059596"/>
    </source>
</evidence>
<evidence type="ECO:0000313" key="1">
    <source>
        <dbReference type="EMBL" id="KAI8034818.1"/>
    </source>
</evidence>
<dbReference type="EMBL" id="JAMKOV010000057">
    <property type="protein sequence ID" value="KAI8034818.1"/>
    <property type="molecule type" value="Genomic_DNA"/>
</dbReference>
<comment type="caution">
    <text evidence="1">The sequence shown here is derived from an EMBL/GenBank/DDBJ whole genome shotgun (WGS) entry which is preliminary data.</text>
</comment>
<dbReference type="AlphaFoldDB" id="A0A9P9YDA4"/>
<accession>A0A9P9YDA4</accession>
<feature type="non-terminal residue" evidence="1">
    <location>
        <position position="1"/>
    </location>
</feature>
<name>A0A9P9YDA4_9MUSC</name>
<sequence>TALGGLSAQPVLSPPAIRAFAIYSRAYDPPELPGDSRPPTVTRSSDLSTSISRSLFGSFSVPPYKTGCKPTCVGISDFQLVTNVSPKL</sequence>
<gene>
    <name evidence="1" type="ORF">M5D96_012334</name>
</gene>